<feature type="region of interest" description="Disordered" evidence="1">
    <location>
        <begin position="30"/>
        <end position="63"/>
    </location>
</feature>
<dbReference type="GeneID" id="10033221"/>
<protein>
    <submittedName>
        <fullName evidence="2">Uncharacterized protein</fullName>
    </submittedName>
</protein>
<dbReference type="VEuPathDB" id="FungiDB:MGYG_01946"/>
<dbReference type="HOGENOM" id="CLU_2885352_0_0_1"/>
<dbReference type="Proteomes" id="UP000002669">
    <property type="component" value="Unassembled WGS sequence"/>
</dbReference>
<proteinExistence type="predicted"/>
<reference evidence="3" key="1">
    <citation type="journal article" date="2012" name="MBio">
        <title>Comparative genome analysis of Trichophyton rubrum and related dermatophytes reveals candidate genes involved in infection.</title>
        <authorList>
            <person name="Martinez D.A."/>
            <person name="Oliver B.G."/>
            <person name="Graeser Y."/>
            <person name="Goldberg J.M."/>
            <person name="Li W."/>
            <person name="Martinez-Rossi N.M."/>
            <person name="Monod M."/>
            <person name="Shelest E."/>
            <person name="Barton R.C."/>
            <person name="Birch E."/>
            <person name="Brakhage A.A."/>
            <person name="Chen Z."/>
            <person name="Gurr S.J."/>
            <person name="Heiman D."/>
            <person name="Heitman J."/>
            <person name="Kosti I."/>
            <person name="Rossi A."/>
            <person name="Saif S."/>
            <person name="Samalova M."/>
            <person name="Saunders C.W."/>
            <person name="Shea T."/>
            <person name="Summerbell R.C."/>
            <person name="Xu J."/>
            <person name="Young S."/>
            <person name="Zeng Q."/>
            <person name="Birren B.W."/>
            <person name="Cuomo C.A."/>
            <person name="White T.C."/>
        </authorList>
    </citation>
    <scope>NUCLEOTIDE SEQUENCE [LARGE SCALE GENOMIC DNA]</scope>
    <source>
        <strain evidence="3">ATCC MYA-4604 / CBS 118893</strain>
    </source>
</reference>
<dbReference type="RefSeq" id="XP_003177885.1">
    <property type="nucleotide sequence ID" value="XM_003177837.1"/>
</dbReference>
<accession>E5QZ24</accession>
<dbReference type="InParanoid" id="E5QZ24"/>
<gene>
    <name evidence="2" type="ORF">MGYG_01946</name>
</gene>
<keyword evidence="3" id="KW-1185">Reference proteome</keyword>
<dbReference type="AlphaFoldDB" id="E5QZ24"/>
<sequence>MGINKEPIPAKASISTDQKLTTDLAITTLELEQEEQQGRREKAEEEEEAEEKQKKGEFEAHQP</sequence>
<evidence type="ECO:0000313" key="3">
    <source>
        <dbReference type="Proteomes" id="UP000002669"/>
    </source>
</evidence>
<evidence type="ECO:0000256" key="1">
    <source>
        <dbReference type="SAM" id="MobiDB-lite"/>
    </source>
</evidence>
<name>E5QZ24_ARTGP</name>
<evidence type="ECO:0000313" key="2">
    <source>
        <dbReference type="EMBL" id="EFQ98933.1"/>
    </source>
</evidence>
<feature type="compositionally biased region" description="Basic and acidic residues" evidence="1">
    <location>
        <begin position="51"/>
        <end position="63"/>
    </location>
</feature>
<dbReference type="EMBL" id="DS989822">
    <property type="protein sequence ID" value="EFQ98933.1"/>
    <property type="molecule type" value="Genomic_DNA"/>
</dbReference>
<organism evidence="3">
    <name type="scientific">Arthroderma gypseum (strain ATCC MYA-4604 / CBS 118893)</name>
    <name type="common">Microsporum gypseum</name>
    <dbReference type="NCBI Taxonomy" id="535722"/>
    <lineage>
        <taxon>Eukaryota</taxon>
        <taxon>Fungi</taxon>
        <taxon>Dikarya</taxon>
        <taxon>Ascomycota</taxon>
        <taxon>Pezizomycotina</taxon>
        <taxon>Eurotiomycetes</taxon>
        <taxon>Eurotiomycetidae</taxon>
        <taxon>Onygenales</taxon>
        <taxon>Arthrodermataceae</taxon>
        <taxon>Nannizzia</taxon>
    </lineage>
</organism>